<dbReference type="EMBL" id="JADBEK010000001">
    <property type="protein sequence ID" value="MBE1589309.1"/>
    <property type="molecule type" value="Genomic_DNA"/>
</dbReference>
<sequence>MNGGWHGATNVAMDDAHVDAQIGYLNGNVTIYTVAPSDPPQRKYQVGLAYLNGDMPRRAEQLIEEAAMHGHESNEVAYYWVLATLSDRTLDHLGEPEFAHLAAAGAMAVKFPRDPWRQAFEVVTELTHCIAEDDSEPLDDKRMSAAIEAYQALPRERQDEIHRHLEMVMGGWIQDRIEALERDHVKEMRVSGRRRHRVWKFFEPVPEPPRKIVRPRPVLEPGKRFKVISGAVLGGLGVVWMVGLMAADSPIGLAVVLALAGAWLIATFKVGLPQRSTDKRPPPTWRHAGFGAEVSASVDRWFDKSGPSDPVAARQWQWASTPVRAALAADLLHLYGGDQQSVGPIRWLIKWYARNAAQQFHDGVQLTPSGPPAAVVAGNAALVLAGLIALVGTATASFLGMLGVSLLLGLAAAMAWSDTFDYLAAVIRHPRDNEELHRRFIAEQQEYERWSGVLADRPTDSEMAAWLDYDKMMIKSQALKDYGLSNRDVIAHLTLTEADDPCLRARVRYGPLRYSAYKVLLFLLTEGGVRQVTVRLDFATATTHDEERTTFRYEMIASARVVEASVRFEHGRRQVMTRDKIRPYEQPNLVFRRAFQLSLVNASSIEVLMDNYEEGLIDRVQENINYLYALALDVSGVTGALRILEAVSAEGREWLTHERDRRRRRLRDFRESQKLPGAVGTQQLPMILPGMRDEVPTED</sequence>
<comment type="caution">
    <text evidence="2">The sequence shown here is derived from an EMBL/GenBank/DDBJ whole genome shotgun (WGS) entry which is preliminary data.</text>
</comment>
<feature type="transmembrane region" description="Helical" evidence="1">
    <location>
        <begin position="225"/>
        <end position="245"/>
    </location>
</feature>
<protein>
    <submittedName>
        <fullName evidence="2">Uncharacterized protein</fullName>
    </submittedName>
</protein>
<evidence type="ECO:0000256" key="1">
    <source>
        <dbReference type="SAM" id="Phobius"/>
    </source>
</evidence>
<name>A0ABR9M8R9_9ACTN</name>
<keyword evidence="1" id="KW-0812">Transmembrane</keyword>
<evidence type="ECO:0000313" key="2">
    <source>
        <dbReference type="EMBL" id="MBE1589309.1"/>
    </source>
</evidence>
<reference evidence="2 3" key="1">
    <citation type="submission" date="2020-10" db="EMBL/GenBank/DDBJ databases">
        <title>Sequencing the genomes of 1000 actinobacteria strains.</title>
        <authorList>
            <person name="Klenk H.-P."/>
        </authorList>
    </citation>
    <scope>NUCLEOTIDE SEQUENCE [LARGE SCALE GENOMIC DNA]</scope>
    <source>
        <strain evidence="2 3">DSM 43173</strain>
    </source>
</reference>
<dbReference type="RefSeq" id="WP_192789370.1">
    <property type="nucleotide sequence ID" value="NZ_JADBEK010000001.1"/>
</dbReference>
<keyword evidence="1" id="KW-1133">Transmembrane helix</keyword>
<evidence type="ECO:0000313" key="3">
    <source>
        <dbReference type="Proteomes" id="UP000633509"/>
    </source>
</evidence>
<feature type="transmembrane region" description="Helical" evidence="1">
    <location>
        <begin position="251"/>
        <end position="272"/>
    </location>
</feature>
<keyword evidence="3" id="KW-1185">Reference proteome</keyword>
<dbReference type="Proteomes" id="UP000633509">
    <property type="component" value="Unassembled WGS sequence"/>
</dbReference>
<keyword evidence="1" id="KW-0472">Membrane</keyword>
<organism evidence="2 3">
    <name type="scientific">Nonomuraea angiospora</name>
    <dbReference type="NCBI Taxonomy" id="46172"/>
    <lineage>
        <taxon>Bacteria</taxon>
        <taxon>Bacillati</taxon>
        <taxon>Actinomycetota</taxon>
        <taxon>Actinomycetes</taxon>
        <taxon>Streptosporangiales</taxon>
        <taxon>Streptosporangiaceae</taxon>
        <taxon>Nonomuraea</taxon>
    </lineage>
</organism>
<proteinExistence type="predicted"/>
<accession>A0ABR9M8R9</accession>
<gene>
    <name evidence="2" type="ORF">H4W80_007567</name>
</gene>